<accession>A0A3P5YC89</accession>
<protein>
    <submittedName>
        <fullName evidence="1">Uncharacterized protein</fullName>
    </submittedName>
</protein>
<reference evidence="2" key="1">
    <citation type="submission" date="2018-11" db="EMBL/GenBank/DDBJ databases">
        <authorList>
            <consortium name="Genoscope - CEA"/>
            <person name="William W."/>
        </authorList>
    </citation>
    <scope>NUCLEOTIDE SEQUENCE</scope>
</reference>
<organism evidence="2">
    <name type="scientific">Brassica campestris</name>
    <name type="common">Field mustard</name>
    <dbReference type="NCBI Taxonomy" id="3711"/>
    <lineage>
        <taxon>Eukaryota</taxon>
        <taxon>Viridiplantae</taxon>
        <taxon>Streptophyta</taxon>
        <taxon>Embryophyta</taxon>
        <taxon>Tracheophyta</taxon>
        <taxon>Spermatophyta</taxon>
        <taxon>Magnoliopsida</taxon>
        <taxon>eudicotyledons</taxon>
        <taxon>Gunneridae</taxon>
        <taxon>Pentapetalae</taxon>
        <taxon>rosids</taxon>
        <taxon>malvids</taxon>
        <taxon>Brassicales</taxon>
        <taxon>Brassicaceae</taxon>
        <taxon>Brassiceae</taxon>
        <taxon>Brassica</taxon>
    </lineage>
</organism>
<name>A0A3P5YC89_BRACM</name>
<dbReference type="Proteomes" id="UP000694005">
    <property type="component" value="Chromosome A09"/>
</dbReference>
<sequence length="356" mass="40567">QGSQLRPRSLLCLLRSFVFSFCNWHTLNIRKGVIWSFTHVMTTLSLSYITSLVELPSSYQNLNKLRLQKSGDSSNRHKLQIAQMVISVGLLTVEEFSKYLRKHEKPSTKFHSDRRVADFSNCGALTEAGWDDNASVVAIATENIHFRLSDKACSSLPDVYFSKVELNFFGCFIFDHKVLFQQQIVLMRVILSGEEVPSYFTDRTTENSLTNIPLPHISQPLLRFKACVLCHVCFRFIDIFGNHFDYADLPKYFTTSKLRGHLFILDCCFPTSLADQLNYDRLDLHFRIEDELKVHLKGCGILLSENVPSLGCNPNILPHVSGENTCNNAYLEGHETDHIQECGDSAMESDPSFTCY</sequence>
<gene>
    <name evidence="2" type="ORF">BRAA09T37836Z</name>
    <name evidence="1" type="ORF">BRAPAZ1V2_A09P24120.2</name>
</gene>
<evidence type="ECO:0000313" key="1">
    <source>
        <dbReference type="EMBL" id="CAG7861945.1"/>
    </source>
</evidence>
<feature type="non-terminal residue" evidence="2">
    <location>
        <position position="1"/>
    </location>
</feature>
<dbReference type="EMBL" id="LS974625">
    <property type="protein sequence ID" value="CAG7861945.1"/>
    <property type="molecule type" value="Genomic_DNA"/>
</dbReference>
<evidence type="ECO:0000313" key="2">
    <source>
        <dbReference type="EMBL" id="VDC60225.1"/>
    </source>
</evidence>
<dbReference type="EMBL" id="LR031568">
    <property type="protein sequence ID" value="VDC60225.1"/>
    <property type="molecule type" value="Genomic_DNA"/>
</dbReference>
<dbReference type="Gramene" id="A09p24120.2_BraZ1">
    <property type="protein sequence ID" value="A09p24120.2_BraZ1.CDS"/>
    <property type="gene ID" value="A09g24120.2_BraZ1"/>
</dbReference>
<dbReference type="AlphaFoldDB" id="A0A3P5YC89"/>
<proteinExistence type="predicted"/>